<evidence type="ECO:0000313" key="4">
    <source>
        <dbReference type="EMBL" id="URW79355.1"/>
    </source>
</evidence>
<organism evidence="4 5">
    <name type="scientific">Xiashengella succiniciproducens</name>
    <dbReference type="NCBI Taxonomy" id="2949635"/>
    <lineage>
        <taxon>Bacteria</taxon>
        <taxon>Pseudomonadati</taxon>
        <taxon>Bacteroidota</taxon>
        <taxon>Bacteroidia</taxon>
        <taxon>Marinilabiliales</taxon>
        <taxon>Marinilabiliaceae</taxon>
        <taxon>Xiashengella</taxon>
    </lineage>
</organism>
<sequence>MLRQLLILGFVLIFCSIVRAEGRNEQSILPKPGGPFAIGTMKVFVTDSSRMETFITKKKFREIYIKIWYPAHVEGQSEYEGLLSDYPDEVVVDIFKAVGLDKELVGKIKESTTNSVTGPVVPVNGQKFPVVLFNPGFYFGMADFYTGIAESLASNGFIVCSVNHPYEQPYVEQSDKGVLMKKKKAQLAYLQLVLVEKFRKFELDTDEQIEDATRIYLKKLKRFDRVLRRWTTDNIAFIDYLYYVCNNDSVGGVFAVMDIDRIGVMGQSLGGAVAGQLCIDDSKRIRAGINLDGFQFGDIIDRPVELPFMLMESEHYELWRIGNEMVFRNSGPDFHSFTAKRAKHFLYSDAVSLKFLEEEDLKNMIGDVNADEINATVNEYIRAFFSKYLKGVNEPLIDNNIDNDEYRHIKLR</sequence>
<keyword evidence="5" id="KW-1185">Reference proteome</keyword>
<dbReference type="AlphaFoldDB" id="A0A9J6ZNY8"/>
<evidence type="ECO:0000256" key="2">
    <source>
        <dbReference type="ARBA" id="ARBA00022963"/>
    </source>
</evidence>
<gene>
    <name evidence="4" type="ORF">M9189_10860</name>
</gene>
<dbReference type="PANTHER" id="PTHR10272">
    <property type="entry name" value="PLATELET-ACTIVATING FACTOR ACETYLHYDROLASE"/>
    <property type="match status" value="1"/>
</dbReference>
<dbReference type="PANTHER" id="PTHR10272:SF0">
    <property type="entry name" value="PLATELET-ACTIVATING FACTOR ACETYLHYDROLASE"/>
    <property type="match status" value="1"/>
</dbReference>
<accession>A0A9J6ZNY8</accession>
<dbReference type="EMBL" id="CP098400">
    <property type="protein sequence ID" value="URW79355.1"/>
    <property type="molecule type" value="Genomic_DNA"/>
</dbReference>
<dbReference type="Gene3D" id="3.40.50.1820">
    <property type="entry name" value="alpha/beta hydrolase"/>
    <property type="match status" value="1"/>
</dbReference>
<name>A0A9J6ZNY8_9BACT</name>
<dbReference type="Proteomes" id="UP001056426">
    <property type="component" value="Chromosome"/>
</dbReference>
<dbReference type="RefSeq" id="WP_250723176.1">
    <property type="nucleotide sequence ID" value="NZ_CP098400.1"/>
</dbReference>
<dbReference type="GO" id="GO:0003847">
    <property type="term" value="F:1-alkyl-2-acetylglycerophosphocholine esterase activity"/>
    <property type="evidence" value="ECO:0007669"/>
    <property type="project" value="TreeGrafter"/>
</dbReference>
<evidence type="ECO:0008006" key="6">
    <source>
        <dbReference type="Google" id="ProtNLM"/>
    </source>
</evidence>
<reference evidence="4" key="2">
    <citation type="submission" date="2022-06" db="EMBL/GenBank/DDBJ databases">
        <title>Xiashengella guii gen. nov. sp. nov., a bacterium isolated form anaerobic digestion tank.</title>
        <authorList>
            <person name="Huang H."/>
        </authorList>
    </citation>
    <scope>NUCLEOTIDE SEQUENCE</scope>
    <source>
        <strain evidence="4">Ai-910</strain>
    </source>
</reference>
<evidence type="ECO:0000256" key="3">
    <source>
        <dbReference type="ARBA" id="ARBA00023098"/>
    </source>
</evidence>
<dbReference type="GO" id="GO:0016042">
    <property type="term" value="P:lipid catabolic process"/>
    <property type="evidence" value="ECO:0007669"/>
    <property type="project" value="UniProtKB-KW"/>
</dbReference>
<dbReference type="SUPFAM" id="SSF53474">
    <property type="entry name" value="alpha/beta-Hydrolases"/>
    <property type="match status" value="1"/>
</dbReference>
<evidence type="ECO:0000256" key="1">
    <source>
        <dbReference type="ARBA" id="ARBA00022801"/>
    </source>
</evidence>
<protein>
    <recommendedName>
        <fullName evidence="6">Alpha/beta hydrolase</fullName>
    </recommendedName>
</protein>
<keyword evidence="2" id="KW-0442">Lipid degradation</keyword>
<keyword evidence="1" id="KW-0378">Hydrolase</keyword>
<proteinExistence type="predicted"/>
<dbReference type="Pfam" id="PF03403">
    <property type="entry name" value="PAF-AH_p_II"/>
    <property type="match status" value="1"/>
</dbReference>
<evidence type="ECO:0000313" key="5">
    <source>
        <dbReference type="Proteomes" id="UP001056426"/>
    </source>
</evidence>
<reference evidence="4" key="1">
    <citation type="submission" date="2022-05" db="EMBL/GenBank/DDBJ databases">
        <authorList>
            <person name="Sun X."/>
        </authorList>
    </citation>
    <scope>NUCLEOTIDE SEQUENCE</scope>
    <source>
        <strain evidence="4">Ai-910</strain>
    </source>
</reference>
<dbReference type="InterPro" id="IPR029058">
    <property type="entry name" value="AB_hydrolase_fold"/>
</dbReference>
<keyword evidence="3" id="KW-0443">Lipid metabolism</keyword>
<dbReference type="KEGG" id="alkq:M9189_10860"/>